<keyword evidence="5" id="KW-0175">Coiled coil</keyword>
<evidence type="ECO:0000256" key="5">
    <source>
        <dbReference type="SAM" id="Coils"/>
    </source>
</evidence>
<feature type="transmembrane region" description="Helical" evidence="7">
    <location>
        <begin position="246"/>
        <end position="263"/>
    </location>
</feature>
<reference evidence="8" key="1">
    <citation type="submission" date="2021-01" db="EMBL/GenBank/DDBJ databases">
        <authorList>
            <person name="Corre E."/>
            <person name="Pelletier E."/>
            <person name="Niang G."/>
            <person name="Scheremetjew M."/>
            <person name="Finn R."/>
            <person name="Kale V."/>
            <person name="Holt S."/>
            <person name="Cochrane G."/>
            <person name="Meng A."/>
            <person name="Brown T."/>
            <person name="Cohen L."/>
        </authorList>
    </citation>
    <scope>NUCLEOTIDE SEQUENCE</scope>
    <source>
        <strain evidence="8">B650</strain>
    </source>
</reference>
<feature type="compositionally biased region" description="Pro residues" evidence="6">
    <location>
        <begin position="751"/>
        <end position="767"/>
    </location>
</feature>
<evidence type="ECO:0000313" key="8">
    <source>
        <dbReference type="EMBL" id="CAD9596783.1"/>
    </source>
</evidence>
<feature type="compositionally biased region" description="Polar residues" evidence="6">
    <location>
        <begin position="677"/>
        <end position="695"/>
    </location>
</feature>
<feature type="transmembrane region" description="Helical" evidence="7">
    <location>
        <begin position="214"/>
        <end position="234"/>
    </location>
</feature>
<evidence type="ECO:0000256" key="7">
    <source>
        <dbReference type="SAM" id="Phobius"/>
    </source>
</evidence>
<dbReference type="SMART" id="SM01417">
    <property type="entry name" value="Solute_trans_a"/>
    <property type="match status" value="1"/>
</dbReference>
<feature type="transmembrane region" description="Helical" evidence="7">
    <location>
        <begin position="175"/>
        <end position="194"/>
    </location>
</feature>
<feature type="transmembrane region" description="Helical" evidence="7">
    <location>
        <begin position="317"/>
        <end position="336"/>
    </location>
</feature>
<comment type="subcellular location">
    <subcellularLocation>
        <location evidence="1">Membrane</location>
        <topology evidence="1">Multi-pass membrane protein</topology>
    </subcellularLocation>
</comment>
<protein>
    <submittedName>
        <fullName evidence="8">Uncharacterized protein</fullName>
    </submittedName>
</protein>
<feature type="transmembrane region" description="Helical" evidence="7">
    <location>
        <begin position="386"/>
        <end position="406"/>
    </location>
</feature>
<feature type="transmembrane region" description="Helical" evidence="7">
    <location>
        <begin position="348"/>
        <end position="366"/>
    </location>
</feature>
<evidence type="ECO:0000256" key="3">
    <source>
        <dbReference type="ARBA" id="ARBA00022989"/>
    </source>
</evidence>
<keyword evidence="4 7" id="KW-0472">Membrane</keyword>
<feature type="transmembrane region" description="Helical" evidence="7">
    <location>
        <begin position="33"/>
        <end position="57"/>
    </location>
</feature>
<keyword evidence="2 7" id="KW-0812">Transmembrane</keyword>
<feature type="transmembrane region" description="Helical" evidence="7">
    <location>
        <begin position="440"/>
        <end position="460"/>
    </location>
</feature>
<proteinExistence type="predicted"/>
<dbReference type="PANTHER" id="PTHR23423">
    <property type="entry name" value="ORGANIC SOLUTE TRANSPORTER-RELATED"/>
    <property type="match status" value="1"/>
</dbReference>
<dbReference type="Pfam" id="PF03619">
    <property type="entry name" value="Solute_trans_a"/>
    <property type="match status" value="1"/>
</dbReference>
<dbReference type="InterPro" id="IPR005178">
    <property type="entry name" value="Ostalpha/TMEM184C"/>
</dbReference>
<organism evidence="8">
    <name type="scientific">Leptocylindrus danicus</name>
    <dbReference type="NCBI Taxonomy" id="163516"/>
    <lineage>
        <taxon>Eukaryota</taxon>
        <taxon>Sar</taxon>
        <taxon>Stramenopiles</taxon>
        <taxon>Ochrophyta</taxon>
        <taxon>Bacillariophyta</taxon>
        <taxon>Coscinodiscophyceae</taxon>
        <taxon>Chaetocerotophycidae</taxon>
        <taxon>Leptocylindrales</taxon>
        <taxon>Leptocylindraceae</taxon>
        <taxon>Leptocylindrus</taxon>
    </lineage>
</organism>
<feature type="region of interest" description="Disordered" evidence="6">
    <location>
        <begin position="676"/>
        <end position="767"/>
    </location>
</feature>
<evidence type="ECO:0000256" key="2">
    <source>
        <dbReference type="ARBA" id="ARBA00022692"/>
    </source>
</evidence>
<evidence type="ECO:0000256" key="4">
    <source>
        <dbReference type="ARBA" id="ARBA00023136"/>
    </source>
</evidence>
<feature type="region of interest" description="Disordered" evidence="6">
    <location>
        <begin position="1"/>
        <end position="27"/>
    </location>
</feature>
<feature type="coiled-coil region" evidence="5">
    <location>
        <begin position="63"/>
        <end position="124"/>
    </location>
</feature>
<gene>
    <name evidence="8" type="ORF">LDAN0321_LOCUS15288</name>
</gene>
<name>A0A7S2L6D7_9STRA</name>
<feature type="compositionally biased region" description="Basic residues" evidence="6">
    <location>
        <begin position="499"/>
        <end position="509"/>
    </location>
</feature>
<dbReference type="GO" id="GO:0016020">
    <property type="term" value="C:membrane"/>
    <property type="evidence" value="ECO:0007669"/>
    <property type="project" value="UniProtKB-SubCell"/>
</dbReference>
<sequence length="767" mass="85215">MAEMLSANEHGPLLPQTPHRQNNDQTKKGRGKFWGMCICTIWTILLGSSASIGWYAYKLTTEVDGLEQNVTYLEAQVEAQENVIRRFNNSVSNQDVVDELQVVKANLQATQQALNDQLVAVENRVKTELDSTVKTLDDTVVKAQAEINDEVEKVKSDVSKYVAFTQDQFNLENSFMIYQLAGTFTLLGCLISMWHMTAHLRSFTQPFIQRKIMAILWMCPIYSITSWLALVFVSLEGYLGIIRDCYEAYAIYMFLSFLIAVLGKGDRNVVVDVLTEHADHLPIPFGCGCCYKNATRDNPHSLASAVLFQCQLFTMQFVLLKPFTAIASFVLTKYDYPTTNNDYHSPQFYIFLVENFSIFLAFTGLLKFYHAVDEELSWCSPLPKFLCIKGVVFMTFWQGLVISILASTTEGASMFQPAFDDDSQTATGETNYSDSWATQAQNFLICLEMLIFSIAHFYVFPTEEWRDGYRPKKSEAKFGDNLALRDFLSDLKLIVRGGKPKSKKHKYRKGRNDESKENLSIATTINEEDDSKFQTPLVENSSDPPSRDDSSVAKLFENMSEDERKIATEQILPNIEKVVEELDLEEKRQLSESINGSSNGTRGSNLGDISGINESTGLLHASVFTKNGSVTNTPLSLSSHASNYNPTAGRMSFLLTAEDQQEALRMLAVPSEGSIANDETSSVAESTSGYPSISSIADEDYDEIDRSNSNITPPPAIVRATADNAVSVANTPTEEAALQQSPTPSSFVPIPVSPPPLPPTSAPSSPP</sequence>
<evidence type="ECO:0000256" key="1">
    <source>
        <dbReference type="ARBA" id="ARBA00004141"/>
    </source>
</evidence>
<dbReference type="AlphaFoldDB" id="A0A7S2L6D7"/>
<accession>A0A7S2L6D7</accession>
<feature type="compositionally biased region" description="Low complexity" evidence="6">
    <location>
        <begin position="741"/>
        <end position="750"/>
    </location>
</feature>
<evidence type="ECO:0000256" key="6">
    <source>
        <dbReference type="SAM" id="MobiDB-lite"/>
    </source>
</evidence>
<dbReference type="EMBL" id="HBGY01024667">
    <property type="protein sequence ID" value="CAD9596783.1"/>
    <property type="molecule type" value="Transcribed_RNA"/>
</dbReference>
<feature type="region of interest" description="Disordered" evidence="6">
    <location>
        <begin position="499"/>
        <end position="551"/>
    </location>
</feature>
<keyword evidence="3 7" id="KW-1133">Transmembrane helix</keyword>